<proteinExistence type="inferred from homology"/>
<protein>
    <recommendedName>
        <fullName evidence="8">Ig-like domain-containing protein</fullName>
    </recommendedName>
</protein>
<dbReference type="SUPFAM" id="SSF48726">
    <property type="entry name" value="Immunoglobulin"/>
    <property type="match status" value="8"/>
</dbReference>
<dbReference type="PROSITE" id="PS50835">
    <property type="entry name" value="IG_LIKE"/>
    <property type="match status" value="7"/>
</dbReference>
<dbReference type="Gene3D" id="1.20.58.60">
    <property type="match status" value="2"/>
</dbReference>
<evidence type="ECO:0000313" key="10">
    <source>
        <dbReference type="Proteomes" id="UP000008820"/>
    </source>
</evidence>
<evidence type="ECO:0000256" key="2">
    <source>
        <dbReference type="ARBA" id="ARBA00006692"/>
    </source>
</evidence>
<feature type="compositionally biased region" description="Basic and acidic residues" evidence="7">
    <location>
        <begin position="3674"/>
        <end position="3686"/>
    </location>
</feature>
<feature type="region of interest" description="Disordered" evidence="7">
    <location>
        <begin position="3467"/>
        <end position="3611"/>
    </location>
</feature>
<gene>
    <name evidence="9" type="primary">5566335</name>
</gene>
<dbReference type="SMART" id="SM00409">
    <property type="entry name" value="IG"/>
    <property type="match status" value="8"/>
</dbReference>
<dbReference type="OrthoDB" id="2152335at2759"/>
<dbReference type="Gene3D" id="2.60.40.10">
    <property type="entry name" value="Immunoglobulins"/>
    <property type="match status" value="8"/>
</dbReference>
<feature type="region of interest" description="Disordered" evidence="7">
    <location>
        <begin position="924"/>
        <end position="947"/>
    </location>
</feature>
<dbReference type="Proteomes" id="UP000008820">
    <property type="component" value="Chromosome 2"/>
</dbReference>
<feature type="compositionally biased region" description="Basic and acidic residues" evidence="7">
    <location>
        <begin position="2823"/>
        <end position="2832"/>
    </location>
</feature>
<dbReference type="SMART" id="SM00408">
    <property type="entry name" value="IGc2"/>
    <property type="match status" value="8"/>
</dbReference>
<feature type="region of interest" description="Disordered" evidence="7">
    <location>
        <begin position="844"/>
        <end position="889"/>
    </location>
</feature>
<feature type="region of interest" description="Disordered" evidence="7">
    <location>
        <begin position="743"/>
        <end position="819"/>
    </location>
</feature>
<feature type="compositionally biased region" description="Low complexity" evidence="7">
    <location>
        <begin position="3371"/>
        <end position="3387"/>
    </location>
</feature>
<evidence type="ECO:0000256" key="3">
    <source>
        <dbReference type="ARBA" id="ARBA00022737"/>
    </source>
</evidence>
<dbReference type="InterPro" id="IPR018159">
    <property type="entry name" value="Spectrin/alpha-actinin"/>
</dbReference>
<evidence type="ECO:0000313" key="9">
    <source>
        <dbReference type="EnsemblMetazoa" id="AAEL019451-PA"/>
    </source>
</evidence>
<dbReference type="FunFam" id="2.60.40.10:FF:000080">
    <property type="entry name" value="Myosin light chain kinase, smooth muscle"/>
    <property type="match status" value="1"/>
</dbReference>
<dbReference type="FunFam" id="2.60.40.10:FF:000849">
    <property type="entry name" value="Uncharacterized protein, isoform F"/>
    <property type="match status" value="1"/>
</dbReference>
<evidence type="ECO:0000256" key="7">
    <source>
        <dbReference type="SAM" id="MobiDB-lite"/>
    </source>
</evidence>
<dbReference type="FunFam" id="2.60.40.10:FF:000107">
    <property type="entry name" value="Myosin, light chain kinase a"/>
    <property type="match status" value="1"/>
</dbReference>
<feature type="domain" description="Ig-like" evidence="8">
    <location>
        <begin position="1602"/>
        <end position="1694"/>
    </location>
</feature>
<feature type="compositionally biased region" description="Basic and acidic residues" evidence="7">
    <location>
        <begin position="3904"/>
        <end position="3928"/>
    </location>
</feature>
<evidence type="ECO:0000256" key="6">
    <source>
        <dbReference type="SAM" id="Coils"/>
    </source>
</evidence>
<feature type="region of interest" description="Disordered" evidence="7">
    <location>
        <begin position="3188"/>
        <end position="3208"/>
    </location>
</feature>
<dbReference type="SUPFAM" id="SSF46966">
    <property type="entry name" value="Spectrin repeat"/>
    <property type="match status" value="2"/>
</dbReference>
<feature type="coiled-coil region" evidence="6">
    <location>
        <begin position="1239"/>
        <end position="1266"/>
    </location>
</feature>
<dbReference type="PANTHER" id="PTHR46607">
    <property type="entry name" value="SEC14 DOMAIN AND SPECTRIN REPEAT-CONTAINING PROTEIN 1"/>
    <property type="match status" value="1"/>
</dbReference>
<dbReference type="InterPro" id="IPR056804">
    <property type="entry name" value="Spectrin_SESTD1"/>
</dbReference>
<feature type="compositionally biased region" description="Basic and acidic residues" evidence="7">
    <location>
        <begin position="3349"/>
        <end position="3365"/>
    </location>
</feature>
<evidence type="ECO:0000259" key="8">
    <source>
        <dbReference type="PROSITE" id="PS50835"/>
    </source>
</evidence>
<name>A0A6I8TT61_AEDAE</name>
<dbReference type="GO" id="GO:0032266">
    <property type="term" value="F:phosphatidylinositol-3-phosphate binding"/>
    <property type="evidence" value="ECO:0007669"/>
    <property type="project" value="TreeGrafter"/>
</dbReference>
<feature type="compositionally biased region" description="Polar residues" evidence="7">
    <location>
        <begin position="844"/>
        <end position="858"/>
    </location>
</feature>
<feature type="compositionally biased region" description="Low complexity" evidence="7">
    <location>
        <begin position="2806"/>
        <end position="2818"/>
    </location>
</feature>
<feature type="compositionally biased region" description="Pro residues" evidence="7">
    <location>
        <begin position="2886"/>
        <end position="2924"/>
    </location>
</feature>
<dbReference type="InterPro" id="IPR003598">
    <property type="entry name" value="Ig_sub2"/>
</dbReference>
<dbReference type="FunFam" id="2.60.40.10:FF:001215">
    <property type="entry name" value="Uncharacterized protein, isoform F"/>
    <property type="match status" value="1"/>
</dbReference>
<keyword evidence="10" id="KW-1185">Reference proteome</keyword>
<dbReference type="GO" id="GO:0010314">
    <property type="term" value="F:phosphatidylinositol-5-phosphate binding"/>
    <property type="evidence" value="ECO:0007669"/>
    <property type="project" value="TreeGrafter"/>
</dbReference>
<dbReference type="FunFam" id="2.60.40.10:FF:000032">
    <property type="entry name" value="palladin isoform X1"/>
    <property type="match status" value="1"/>
</dbReference>
<evidence type="ECO:0000256" key="4">
    <source>
        <dbReference type="ARBA" id="ARBA00023157"/>
    </source>
</evidence>
<evidence type="ECO:0000256" key="1">
    <source>
        <dbReference type="ARBA" id="ARBA00004657"/>
    </source>
</evidence>
<dbReference type="GO" id="GO:0043325">
    <property type="term" value="F:phosphatidylinositol-3,4-bisphosphate binding"/>
    <property type="evidence" value="ECO:0007669"/>
    <property type="project" value="TreeGrafter"/>
</dbReference>
<feature type="domain" description="Ig-like" evidence="8">
    <location>
        <begin position="2040"/>
        <end position="2129"/>
    </location>
</feature>
<feature type="compositionally biased region" description="Polar residues" evidence="7">
    <location>
        <begin position="771"/>
        <end position="789"/>
    </location>
</feature>
<dbReference type="FunFam" id="2.60.40.10:FF:000660">
    <property type="entry name" value="Uncharacterized protein, isoform B"/>
    <property type="match status" value="1"/>
</dbReference>
<comment type="similarity">
    <text evidence="2">Belongs to the protein kinase superfamily. CAMK Ser/Thr protein kinase family.</text>
</comment>
<feature type="compositionally biased region" description="Basic and acidic residues" evidence="7">
    <location>
        <begin position="745"/>
        <end position="757"/>
    </location>
</feature>
<evidence type="ECO:0000256" key="5">
    <source>
        <dbReference type="ARBA" id="ARBA00023319"/>
    </source>
</evidence>
<feature type="compositionally biased region" description="Polar residues" evidence="7">
    <location>
        <begin position="866"/>
        <end position="889"/>
    </location>
</feature>
<keyword evidence="3" id="KW-0677">Repeat</keyword>
<sequence>MEADVLNALNTQTAYIPGGRDRDGHPLIVIPVPFYDNLPWMKGFLEKTVNYILSSLSSETIANGFAVILDAQKCSWRSTRQYIRHVQSLLGPNLDSFLVIRPDAFWEKNRVENCARQHRQGEPLVISKSRLTKYFELSELPDELGGTATYNHDQWIQNRLRIEEFRKSYDKAIADLENLHRLLLDNRTVRASESEPALKSCRQLYQDVQKTLLLVMDGGNKLISHIGDLQSTKALLSQDLLDGRESLQHMLNTIDKKQSTINGALLDLERNVEELRELATLEEGVSYVTNWILTTAETMLNAQLKVGYDVTTADKHRLEHEILELQCWKTYGFYAELIYKIDNFPKMKDSAPYKDLMSQREWMDFVCRSFAQRLERRRNVLITSVRFYRLVAEYFDRTSEVFQSLIMGDKVEDFDLANAKLHKLKDSQHTLDTVEKEIIKEGEKLSDILSMPVKDAVGREVEVDYSEDIANVRDILDATISRSRIFVESVELQRLTLDQITHIYKYETDAETALQWMDDLYKVMIRSHTHVGTNVYEIQAQKDEHQTFQETAKGTYNYGCQLLNASLALRQSCKLETDRNIDMTKSLQATWKQFQAVSQEQMTRLRVSAVFHRSVEEHCSKLYELKDNVLRIGEIEEPSRRKVRLRKCLTSRERLLVEVGRMVRLGRLLKTRLKEPFLLDDRVEIMASPENVLAESDNIMASEAISSRLAEVSRIAESLDSVLRDVQGGFDDVDDEVANVSGELTSRKADGSNHSDDWSSSVKSTEDESFVTASDCTCTPQSRSSSYHTASECRASPWWGGESTERSSLYNDSSEDADPEALPSIKLLSGVVITASSANLSFDESEHSFLTPTSNSEQADSDDPHQSPSGRNQSSPEISSGTSSALNSINRRENLTLALTPEELEQIENDIRNNNTVHLVAVAESTPKSESKQHHSSPTASEDSGNVADPYLLKARAAQCVDRTLTELNARQLTATDEWERWNAQQRSDATLNDIMAANMETLAAASKLEEQLYPIFNTASDNPADLSAFIATKLNQIQSDIRSAENELTKRFETIDQLAADGSDANDKVIQVKNSLNSIKTKLHTIAADFHELASVIDRFLRSVLTCRDNIKDYFANKQPISGPDSVESITNSYEQFKQNTMEYFRNLLKQSEQIIERIKVQEPPGAKEQDTDKIITLLENLRTYFETQTESENSELRKQHAVIGFDRSLNEVRGEIRDKLDQVNRGRGQYGENADGARRNLAALDEFERSLKDLETKIETFVASSQSLSSQYPETAQYVLTEATKIRNEWAELFNTIQEYRKLTTIAIQYYELISMVENNYRNLNADLINANNKLLILNNPDIANDLVQQIDNILKAYETQQLDTLKQISSLSSQLYGHDSTVSLYNDNLKLFQSFYKIKNDLSDRAKELTEQQLLEQQKQQQLLKENRQNGFHEITTTTTTTTHNGLPQQQSFEVQTVDEAQYLQEPQAPLVIQTVEESHHEQVHEIVTAVEPPPSLSVPQPLSDVSVQEGQRAQLQCVIFGHPTPTIEWFKDGISIQNNPDYKTSFDNGLCSLTIDETVTADSAEYLCRAINDAGIADSPARLTVTELPQPPKPQGVPPVFSQKLENGTATEGQPFQYRCTVTGNPQPTEVHWFKNDTCIDGSPDYRIVYDPSSGETSLAFEQVFLEDQARYVCRASNECGSDETTAQLAVEPLEPTEYPSFPVPPSNVMARVGQKIKLEAEVAGTPPPEVMWSHDGMHFSNREVKFFYENGRAQLVIDEAFLKDAGVYTLTAKNIAGEKSCSCNVVVKGRLPNETSDSELASDMEPVKPSVQLQLKDVSVFEGKPVRLDCVIVGQPEPEVIWYHGDRPVKESTDFQLLFQGDHCSLVIREAFLEDAGEYRVVAINSAGEASSKCSVIVTPLNIAEPAVRQPAERILPALGAPPKFERLLSDILAAEGEKCQFECAVSGDPRPNIKWFVNNREIVENPRVHSVYRDDGVVKLIIEQVFPDDKGVYTAKAFNPSGEAKCFSNLIVKSINAAEFESVPAFLSDSVVCPTFKELFADRVVKLHESTKFECIVVGKPQPKIKWFFNDQPVQGHDFLVSTSGDRQVLTIPEVSPELAGKITCFAENEAGNAQCVAYVRLADAFGVSLLPMQPLITAESMLQVDNSGSSFVTLQKQVTTSSSSYSSSTLVENGVSQSEVHSKSAHLDRSFKQVGGQAPEIAETKQFAQFHQANNQPPMIQQETSILNIANNNASELHETIIANSGQISTGKPARRSSAPRFVSPFNGKIVDQGADVAFEGIIDGYPTPEVKVTKNDVELQPDGERIAVSYSLNKIVVELKNVSTNDAGRYTATASNAAGASSTTADLVVKKSIFPPVFGRRLQAQSVHRGERIILDAEVSGTPEPTVAWFKDNRPVQEALRPGSYTLQQVGPTCKLIFEQIDFADAGKFMIVARNTGGEAQSIADIAVMEAEQPQPQPQKHVSFIDVKEPQPQPTGESIPGEPGFTARQEFSAESKLQGPITESTIVTETRRTTEATMRMEHKVNFPDLPVTFSQRTQTPTIPLRSEGTMAQTDVQTSATNTDQVATRTDATQTPIPPKPPSAKTVASQTPPQVEPKPSAEELKTETKRNAFQYFEKIATNGTAAPPPMVPKPTSFKPLKSPQVAIDQTHKLVGEEKFIYNAHTPGQDIRSYRPPEPQLPSEPSSTLESTTTSSKISYQTTQRVDFLQPQGVTVPTPPIYHQEPHAPIVETHPHRPFPKSDSTPIPLLVPTIIATPDAPPLICRPHPERARSSSPRPSAEAIAMEKLWTTPKTSGFGTLPRTRSSSTTPSVRKHSLVEDSESSKPKSKFQPMQSSFFSQQQQQHQMMYSSFSTTHQLQTSNLSQQQYSQSMQYQPYKPSEPLPAPQPIQAPPPTMQAPPKPIFTPTPAPAPQPFKPAVPQQTFTPAPAPAPFKPAPPQPQVFTPGPAPAPAQFKPAPPRQPTFTPAPAPIPEPEFIPVHHSLAATSTGPSFISGPSYNQTPQPFKPLPPPDITPSQQNFSATPLEFPPTQHTFVPAPAPIPKFTPAPIPAPEPVPMPQFTPALAPIPQQPICPEPIQQLPPPQFIPQQPMQMEQQQQQHSEFVHHQQLQQYHHQQQHIEEEIYKKKSVKETKQLFEQTIKQQDLKSPRMIQQVGSLQSPTRPMTLPPDFGYTPAEIGLEPGPQPTMGYAPKQSNERKSSYYREKIEQSLFESMDKVPERVPAGGVKIIPPSPRRKSQTPGQSDTAGMTPGSFDQPPEAKSTPTVAAKSPFTATESECESDMDVSRKVNGVSSGYLADTEEVQKTTVVSFSEQKTESFSSSSKTESVVVSSTADATQQQEQQEQKVESIESKVEKVEDAAPVATEEVQQEQQQQSEQTVDVTEEVTKESVTVQEEGPQNFLANKDLPEDLQPVKVLPTEEPLPTLKHVPVPAAVQPVQEPQPVVEQIPVVQEQPPMPVVEPVAAPTFTPQQNGYPSASDYESDFDKKITPVWQPTPTGPTDVGYKPVHPVFNPPKPHETGPAAPPPSVFDPIDKIQPTPVQKPQQFIEKIEKPTPISYSQSTSTTQQKSSSFQSYQQQTFQQQQQQQQPHHVSFPPVEPTPALYYTSVTGQPVHNTIATETSNTLHMKESTETSNRVVNMSQTQRVVNLESSSQFMGQKPGRFTPGEYRESDYESDGSRIRPLWTPHPSDSDEPHYRSVRPQFKQPRSASVPRSGEHIQTPMEFDTGPVLMPSKIEIASSLASTQQQSKTVESVEVLQTQTLDRKSSFTSSSKRLATSHVSNLRDDMAVKAHKVAPINYIQKATNQAESMSQSFKTKAYHFTNEVMTDMRKTPIKPILKNAFGYQVPVVPTVVVPTATTPTPTADGNAQAYREESRVSQYELNTETSYLSYKELRPKVNDPERQDHNGFQDRGGPVDDQPRHRGLRTVEQSTTYRSICLIQTSSSSSSAPHSEGKFVQLK</sequence>
<organism evidence="9 10">
    <name type="scientific">Aedes aegypti</name>
    <name type="common">Yellowfever mosquito</name>
    <name type="synonym">Culex aegypti</name>
    <dbReference type="NCBI Taxonomy" id="7159"/>
    <lineage>
        <taxon>Eukaryota</taxon>
        <taxon>Metazoa</taxon>
        <taxon>Ecdysozoa</taxon>
        <taxon>Arthropoda</taxon>
        <taxon>Hexapoda</taxon>
        <taxon>Insecta</taxon>
        <taxon>Pterygota</taxon>
        <taxon>Neoptera</taxon>
        <taxon>Endopterygota</taxon>
        <taxon>Diptera</taxon>
        <taxon>Nematocera</taxon>
        <taxon>Culicoidea</taxon>
        <taxon>Culicidae</taxon>
        <taxon>Culicinae</taxon>
        <taxon>Aedini</taxon>
        <taxon>Aedes</taxon>
        <taxon>Stegomyia</taxon>
    </lineage>
</organism>
<dbReference type="InterPro" id="IPR036179">
    <property type="entry name" value="Ig-like_dom_sf"/>
</dbReference>
<feature type="region of interest" description="Disordered" evidence="7">
    <location>
        <begin position="3658"/>
        <end position="3734"/>
    </location>
</feature>
<feature type="domain" description="Ig-like" evidence="8">
    <location>
        <begin position="1498"/>
        <end position="1588"/>
    </location>
</feature>
<dbReference type="Pfam" id="PF24915">
    <property type="entry name" value="Spectrin_SESTD1"/>
    <property type="match status" value="1"/>
</dbReference>
<feature type="region of interest" description="Disordered" evidence="7">
    <location>
        <begin position="2994"/>
        <end position="3029"/>
    </location>
</feature>
<dbReference type="SMART" id="SM00150">
    <property type="entry name" value="SPEC"/>
    <property type="match status" value="2"/>
</dbReference>
<feature type="compositionally biased region" description="Low complexity" evidence="7">
    <location>
        <begin position="3316"/>
        <end position="3348"/>
    </location>
</feature>
<dbReference type="SUPFAM" id="SSF52087">
    <property type="entry name" value="CRAL/TRIO domain"/>
    <property type="match status" value="1"/>
</dbReference>
<dbReference type="FunFam" id="2.60.40.10:FF:000632">
    <property type="entry name" value="Uncharacterized protein, isoform B"/>
    <property type="match status" value="1"/>
</dbReference>
<dbReference type="PANTHER" id="PTHR46607:SF1">
    <property type="entry name" value="SEC14 DOMAIN AND SPECTRIN REPEAT-CONTAINING PROTEIN 1"/>
    <property type="match status" value="1"/>
</dbReference>
<reference evidence="9" key="2">
    <citation type="submission" date="2020-05" db="UniProtKB">
        <authorList>
            <consortium name="EnsemblMetazoa"/>
        </authorList>
    </citation>
    <scope>IDENTIFICATION</scope>
    <source>
        <strain evidence="9">LVP_AGWG</strain>
    </source>
</reference>
<dbReference type="EnsemblMetazoa" id="AAEL019451-RA">
    <property type="protein sequence ID" value="AAEL019451-PA"/>
    <property type="gene ID" value="AAEL019451"/>
</dbReference>
<dbReference type="GO" id="GO:0070273">
    <property type="term" value="F:phosphatidylinositol-4-phosphate binding"/>
    <property type="evidence" value="ECO:0007669"/>
    <property type="project" value="TreeGrafter"/>
</dbReference>
<dbReference type="Pfam" id="PF07679">
    <property type="entry name" value="I-set"/>
    <property type="match status" value="8"/>
</dbReference>
<dbReference type="InterPro" id="IPR007110">
    <property type="entry name" value="Ig-like_dom"/>
</dbReference>
<feature type="compositionally biased region" description="Polar residues" evidence="7">
    <location>
        <begin position="2994"/>
        <end position="3008"/>
    </location>
</feature>
<reference evidence="9 10" key="1">
    <citation type="submission" date="2017-06" db="EMBL/GenBank/DDBJ databases">
        <title>Aedes aegypti genome working group (AGWG) sequencing and assembly.</title>
        <authorList>
            <consortium name="Aedes aegypti Genome Working Group (AGWG)"/>
            <person name="Matthews B.J."/>
        </authorList>
    </citation>
    <scope>NUCLEOTIDE SEQUENCE [LARGE SCALE GENOMIC DNA]</scope>
    <source>
        <strain evidence="9 10">LVP_AGWG</strain>
    </source>
</reference>
<feature type="compositionally biased region" description="Low complexity" evidence="7">
    <location>
        <begin position="2689"/>
        <end position="2702"/>
    </location>
</feature>
<feature type="compositionally biased region" description="Low complexity" evidence="7">
    <location>
        <begin position="3564"/>
        <end position="3595"/>
    </location>
</feature>
<feature type="region of interest" description="Disordered" evidence="7">
    <location>
        <begin position="3904"/>
        <end position="3929"/>
    </location>
</feature>
<feature type="domain" description="Ig-like" evidence="8">
    <location>
        <begin position="1814"/>
        <end position="1904"/>
    </location>
</feature>
<feature type="region of interest" description="Disordered" evidence="7">
    <location>
        <begin position="2672"/>
        <end position="2712"/>
    </location>
</feature>
<feature type="compositionally biased region" description="Low complexity" evidence="7">
    <location>
        <begin position="2836"/>
        <end position="2882"/>
    </location>
</feature>
<dbReference type="GO" id="GO:0005546">
    <property type="term" value="F:phosphatidylinositol-4,5-bisphosphate binding"/>
    <property type="evidence" value="ECO:0007669"/>
    <property type="project" value="TreeGrafter"/>
</dbReference>
<dbReference type="InterPro" id="IPR003599">
    <property type="entry name" value="Ig_sub"/>
</dbReference>
<keyword evidence="5" id="KW-0393">Immunoglobulin domain</keyword>
<accession>A0A6I8TT61</accession>
<feature type="domain" description="Ig-like" evidence="8">
    <location>
        <begin position="2363"/>
        <end position="2455"/>
    </location>
</feature>
<dbReference type="InterPro" id="IPR013783">
    <property type="entry name" value="Ig-like_fold"/>
</dbReference>
<feature type="region of interest" description="Disordered" evidence="7">
    <location>
        <begin position="3220"/>
        <end position="3413"/>
    </location>
</feature>
<feature type="compositionally biased region" description="Pro residues" evidence="7">
    <location>
        <begin position="3011"/>
        <end position="3020"/>
    </location>
</feature>
<dbReference type="InterPro" id="IPR013098">
    <property type="entry name" value="Ig_I-set"/>
</dbReference>
<dbReference type="InterPro" id="IPR036865">
    <property type="entry name" value="CRAL-TRIO_dom_sf"/>
</dbReference>
<dbReference type="GO" id="GO:0030016">
    <property type="term" value="C:myofibril"/>
    <property type="evidence" value="ECO:0007669"/>
    <property type="project" value="UniProtKB-SubCell"/>
</dbReference>
<feature type="domain" description="Ig-like" evidence="8">
    <location>
        <begin position="1928"/>
        <end position="2014"/>
    </location>
</feature>
<keyword evidence="6" id="KW-0175">Coiled coil</keyword>
<feature type="region of interest" description="Disordered" evidence="7">
    <location>
        <begin position="2793"/>
        <end position="2982"/>
    </location>
</feature>
<feature type="domain" description="Ig-like" evidence="8">
    <location>
        <begin position="1704"/>
        <end position="1787"/>
    </location>
</feature>
<dbReference type="GO" id="GO:0080025">
    <property type="term" value="F:phosphatidylinositol-3,5-bisphosphate binding"/>
    <property type="evidence" value="ECO:0007669"/>
    <property type="project" value="TreeGrafter"/>
</dbReference>
<feature type="region of interest" description="Disordered" evidence="7">
    <location>
        <begin position="2555"/>
        <end position="2612"/>
    </location>
</feature>
<feature type="compositionally biased region" description="Pro residues" evidence="7">
    <location>
        <begin position="2934"/>
        <end position="2982"/>
    </location>
</feature>
<feature type="compositionally biased region" description="Polar residues" evidence="7">
    <location>
        <begin position="2557"/>
        <end position="2582"/>
    </location>
</feature>
<dbReference type="PRINTS" id="PR01217">
    <property type="entry name" value="PRICHEXTENSN"/>
</dbReference>
<keyword evidence="4" id="KW-1015">Disulfide bond</keyword>
<comment type="subcellular location">
    <subcellularLocation>
        <location evidence="1">Cytoplasm</location>
        <location evidence="1">Myofibril</location>
    </subcellularLocation>
</comment>